<organism evidence="1 2">
    <name type="scientific">Actinomadura logoneensis</name>
    <dbReference type="NCBI Taxonomy" id="2293572"/>
    <lineage>
        <taxon>Bacteria</taxon>
        <taxon>Bacillati</taxon>
        <taxon>Actinomycetota</taxon>
        <taxon>Actinomycetes</taxon>
        <taxon>Streptosporangiales</taxon>
        <taxon>Thermomonosporaceae</taxon>
        <taxon>Actinomadura</taxon>
    </lineage>
</organism>
<evidence type="ECO:0000313" key="2">
    <source>
        <dbReference type="Proteomes" id="UP000261811"/>
    </source>
</evidence>
<proteinExistence type="predicted"/>
<evidence type="ECO:0000313" key="1">
    <source>
        <dbReference type="EMBL" id="RFU42761.1"/>
    </source>
</evidence>
<gene>
    <name evidence="1" type="ORF">DZF91_04950</name>
</gene>
<dbReference type="EMBL" id="QURH01000099">
    <property type="protein sequence ID" value="RFU42761.1"/>
    <property type="molecule type" value="Genomic_DNA"/>
</dbReference>
<comment type="caution">
    <text evidence="1">The sequence shown here is derived from an EMBL/GenBank/DDBJ whole genome shotgun (WGS) entry which is preliminary data.</text>
</comment>
<reference evidence="1 2" key="1">
    <citation type="submission" date="2018-08" db="EMBL/GenBank/DDBJ databases">
        <title>Actinomadura jelena sp. nov., a novel Actinomycete isolated from soil in Chad.</title>
        <authorList>
            <person name="Shi L."/>
        </authorList>
    </citation>
    <scope>NUCLEOTIDE SEQUENCE [LARGE SCALE GENOMIC DNA]</scope>
    <source>
        <strain evidence="1 2">NEAU-G17</strain>
    </source>
</reference>
<name>A0A372JRX0_9ACTN</name>
<dbReference type="OrthoDB" id="3481396at2"/>
<dbReference type="Proteomes" id="UP000261811">
    <property type="component" value="Unassembled WGS sequence"/>
</dbReference>
<protein>
    <submittedName>
        <fullName evidence="1">Uncharacterized protein</fullName>
    </submittedName>
</protein>
<dbReference type="AlphaFoldDB" id="A0A372JRX0"/>
<dbReference type="RefSeq" id="WP_117356305.1">
    <property type="nucleotide sequence ID" value="NZ_QURH01000099.1"/>
</dbReference>
<sequence length="78" mass="8608">MAPNQCPDDVALAQLRNDFPGHRIWRSARLDGRLGDWVASLHDPAAGIDPTVICSDATALRSALEEERQQAAVRNEDR</sequence>
<keyword evidence="2" id="KW-1185">Reference proteome</keyword>
<accession>A0A372JRX0</accession>